<dbReference type="AlphaFoldDB" id="A0A7X5KLW4"/>
<name>A0A7X5KLW4_9FIRM</name>
<accession>A0A7X5KLW4</accession>
<feature type="transmembrane region" description="Helical" evidence="7">
    <location>
        <begin position="243"/>
        <end position="264"/>
    </location>
</feature>
<evidence type="ECO:0000256" key="4">
    <source>
        <dbReference type="ARBA" id="ARBA00022692"/>
    </source>
</evidence>
<dbReference type="PANTHER" id="PTHR43744">
    <property type="entry name" value="ABC TRANSPORTER PERMEASE PROTEIN MG189-RELATED-RELATED"/>
    <property type="match status" value="1"/>
</dbReference>
<feature type="transmembrane region" description="Helical" evidence="7">
    <location>
        <begin position="145"/>
        <end position="164"/>
    </location>
</feature>
<dbReference type="EMBL" id="JAAEEH010000002">
    <property type="protein sequence ID" value="NDL66344.1"/>
    <property type="molecule type" value="Genomic_DNA"/>
</dbReference>
<dbReference type="PROSITE" id="PS50928">
    <property type="entry name" value="ABC_TM1"/>
    <property type="match status" value="1"/>
</dbReference>
<feature type="transmembrane region" description="Helical" evidence="7">
    <location>
        <begin position="74"/>
        <end position="98"/>
    </location>
</feature>
<dbReference type="GO" id="GO:0055085">
    <property type="term" value="P:transmembrane transport"/>
    <property type="evidence" value="ECO:0007669"/>
    <property type="project" value="InterPro"/>
</dbReference>
<dbReference type="SUPFAM" id="SSF161098">
    <property type="entry name" value="MetI-like"/>
    <property type="match status" value="1"/>
</dbReference>
<reference evidence="9 10" key="1">
    <citation type="submission" date="2020-01" db="EMBL/GenBank/DDBJ databases">
        <title>Anaeroalcalibacter tamaniensis gen. nov., sp. nov., moderately halophilic strictly anaerobic fermenter bacterium from mud volcano of Taman peninsula.</title>
        <authorList>
            <person name="Frolova A."/>
            <person name="Merkel A.Y."/>
            <person name="Slobodkin A.I."/>
        </authorList>
    </citation>
    <scope>NUCLEOTIDE SEQUENCE [LARGE SCALE GENOMIC DNA]</scope>
    <source>
        <strain evidence="9 10">F-3ap</strain>
    </source>
</reference>
<evidence type="ECO:0000256" key="6">
    <source>
        <dbReference type="ARBA" id="ARBA00023136"/>
    </source>
</evidence>
<proteinExistence type="inferred from homology"/>
<keyword evidence="3" id="KW-1003">Cell membrane</keyword>
<dbReference type="GO" id="GO:0005886">
    <property type="term" value="C:plasma membrane"/>
    <property type="evidence" value="ECO:0007669"/>
    <property type="project" value="UniProtKB-SubCell"/>
</dbReference>
<dbReference type="Pfam" id="PF00528">
    <property type="entry name" value="BPD_transp_1"/>
    <property type="match status" value="1"/>
</dbReference>
<evidence type="ECO:0000256" key="2">
    <source>
        <dbReference type="ARBA" id="ARBA00022448"/>
    </source>
</evidence>
<evidence type="ECO:0000313" key="9">
    <source>
        <dbReference type="EMBL" id="NDL66344.1"/>
    </source>
</evidence>
<evidence type="ECO:0000259" key="8">
    <source>
        <dbReference type="PROSITE" id="PS50928"/>
    </source>
</evidence>
<comment type="similarity">
    <text evidence="7">Belongs to the binding-protein-dependent transport system permease family.</text>
</comment>
<evidence type="ECO:0000256" key="1">
    <source>
        <dbReference type="ARBA" id="ARBA00004651"/>
    </source>
</evidence>
<keyword evidence="10" id="KW-1185">Reference proteome</keyword>
<keyword evidence="6 7" id="KW-0472">Membrane</keyword>
<dbReference type="Gene3D" id="1.10.3720.10">
    <property type="entry name" value="MetI-like"/>
    <property type="match status" value="1"/>
</dbReference>
<keyword evidence="4 7" id="KW-0812">Transmembrane</keyword>
<keyword evidence="2 7" id="KW-0813">Transport</keyword>
<gene>
    <name evidence="9" type="ORF">GXN74_01100</name>
</gene>
<feature type="transmembrane region" description="Helical" evidence="7">
    <location>
        <begin position="110"/>
        <end position="133"/>
    </location>
</feature>
<evidence type="ECO:0000256" key="5">
    <source>
        <dbReference type="ARBA" id="ARBA00022989"/>
    </source>
</evidence>
<feature type="transmembrane region" description="Helical" evidence="7">
    <location>
        <begin position="185"/>
        <end position="210"/>
    </location>
</feature>
<evidence type="ECO:0000256" key="3">
    <source>
        <dbReference type="ARBA" id="ARBA00022475"/>
    </source>
</evidence>
<evidence type="ECO:0000256" key="7">
    <source>
        <dbReference type="RuleBase" id="RU363032"/>
    </source>
</evidence>
<dbReference type="InterPro" id="IPR000515">
    <property type="entry name" value="MetI-like"/>
</dbReference>
<evidence type="ECO:0000313" key="10">
    <source>
        <dbReference type="Proteomes" id="UP000461585"/>
    </source>
</evidence>
<comment type="subcellular location">
    <subcellularLocation>
        <location evidence="1 7">Cell membrane</location>
        <topology evidence="1 7">Multi-pass membrane protein</topology>
    </subcellularLocation>
</comment>
<dbReference type="InterPro" id="IPR035906">
    <property type="entry name" value="MetI-like_sf"/>
</dbReference>
<keyword evidence="5 7" id="KW-1133">Transmembrane helix</keyword>
<dbReference type="RefSeq" id="WP_162369075.1">
    <property type="nucleotide sequence ID" value="NZ_JAAEEH010000002.1"/>
</dbReference>
<sequence>MKSSKNKRTNRNTLLVYLILVLGSLLMLFPFLWTITTSLKSITESMRIPPTLLPEAMRFANYTEAMIRVDFGTLYYNTAVMVGARTLAAIMFSTMAAYAFARIDFPLKNFFFAMVLIQMMVPGQIFLIPQFLLMARLDWLDTVKALVAPGIVSAFGTFLMRQFFLSLPKDLEEAARIDGCNQWQTYWHVMMPLARSGMVALGIFTALFAWKDLMWPLIVNTSADKMTLSTGLANLKGTFTTNYPVLMAGSLIAMWPMILLFILFQRQFIEGIASTGSKN</sequence>
<dbReference type="CDD" id="cd06261">
    <property type="entry name" value="TM_PBP2"/>
    <property type="match status" value="1"/>
</dbReference>
<feature type="transmembrane region" description="Helical" evidence="7">
    <location>
        <begin position="12"/>
        <end position="33"/>
    </location>
</feature>
<feature type="domain" description="ABC transmembrane type-1" evidence="8">
    <location>
        <begin position="75"/>
        <end position="264"/>
    </location>
</feature>
<dbReference type="PANTHER" id="PTHR43744:SF12">
    <property type="entry name" value="ABC TRANSPORTER PERMEASE PROTEIN MG189-RELATED"/>
    <property type="match status" value="1"/>
</dbReference>
<organism evidence="9 10">
    <name type="scientific">Anaerotalea alkaliphila</name>
    <dbReference type="NCBI Taxonomy" id="2662126"/>
    <lineage>
        <taxon>Bacteria</taxon>
        <taxon>Bacillati</taxon>
        <taxon>Bacillota</taxon>
        <taxon>Clostridia</taxon>
        <taxon>Eubacteriales</taxon>
        <taxon>Anaerotalea</taxon>
    </lineage>
</organism>
<dbReference type="Proteomes" id="UP000461585">
    <property type="component" value="Unassembled WGS sequence"/>
</dbReference>
<protein>
    <submittedName>
        <fullName evidence="9">Carbohydrate ABC transporter permease</fullName>
    </submittedName>
</protein>
<comment type="caution">
    <text evidence="9">The sequence shown here is derived from an EMBL/GenBank/DDBJ whole genome shotgun (WGS) entry which is preliminary data.</text>
</comment>